<dbReference type="PANTHER" id="PTHR24198:SF165">
    <property type="entry name" value="ANKYRIN REPEAT-CONTAINING PROTEIN-RELATED"/>
    <property type="match status" value="1"/>
</dbReference>
<keyword evidence="6" id="KW-1185">Reference proteome</keyword>
<evidence type="ECO:0000256" key="1">
    <source>
        <dbReference type="ARBA" id="ARBA00022737"/>
    </source>
</evidence>
<sequence>MIAGFSQILKEPGRLAWTGAQWEEQRDRIYTMYVDEDEKLDRVIERMAQEHNFHASRPQYIRRITVCWKMRKNSTKEEWQLAKSLVRKRKAEGKETRLSMNGKSVDSKKLKKELRRYQEPQSGTLATSVDVIARTPPGPQLATKIITMGTMPFFRFQNGFGALISRAFQVSTFSTAAPPSDLSPFLVSSCQDTIFRAMPADLSPVNLLFAEMIPEQINERNGCETQRLIPSEPWMRLFQQVIFMSANNALQHGQLDKFLQSVIGTGHGIIAALKRTILIDGPTTEIFALTLLHSAIRDEGEESLDLVQFLLRKQAGEKNVDQCISSWKENALCVAIRHHNIRAVQVLLKYGADPDVDCRRGYSNSSNRPLGFALQAPGASAIAKMLIEAGVDVNPPLDCRSISPLMQATRNQDTARVKQLLQAGAEPNHITSKPHEFFSFFSALHIAIHGDDLETVKVLLEAGADPDVLCNKSLFDVAQEKEIQGRIDEYLFPSGYDSLKELELSSPIRAATARGNIPIVQALIDGDSDDLDNDDLGKLEVVAQTALQHAVQTCQVPVVELLLTMGAQVEATHPVFPTALQQACGLDKSIVGKNRVVEILLDWGADINVPACQRRGRTALQAAAQCGDFDLVDNPLRRGAEVNAPPAPDGGRTALQAAAESGNIQMVDSLIRNGASPNTAAATKGGRTCIEASAFSGNTVLLEMMLQLCNNADTRRVSENLTQGLKAAVISGSVEEVRRLIDAGAGVNITANLRLCDAIRRNNHEVFDLLMSYGVDPDPIRADPSPLCAAVHQGDEYMVNCLVKAGAALDTLSPHWCCCDKGTECYGAWSGDLTRLHCDELPSETPLVAAVMHGDINLVRVLLGAGANPDDIRQEYSPLLLALWRSRSLEQSMEIAQLLLDSGADPHASDSSNGNAIHHLLAAGGDWDDENDHMFRLLLRLKVDVNVCSRFGTPIQMLFDDPCCIAIARLLLEAGADINAPPCREYGWPCTTALQHAVLKGYKELVNELLAAGADPHAPAFSCFGRTALQAAASNGNLGLVEHLVSLGVGVNELPAEDRGATALQLAAMHGHYDIAIFLLERGAKINAPAAHVKGRTALQGAAEHGRLDMVHIFLENDEEPETLKERCQDAARLAESEGHLVIARILREWKKL</sequence>
<comment type="caution">
    <text evidence="5">The sequence shown here is derived from an EMBL/GenBank/DDBJ whole genome shotgun (WGS) entry which is preliminary data.</text>
</comment>
<feature type="repeat" description="ANK" evidence="3">
    <location>
        <begin position="615"/>
        <end position="647"/>
    </location>
</feature>
<dbReference type="PRINTS" id="PR01415">
    <property type="entry name" value="ANKYRIN"/>
</dbReference>
<proteinExistence type="predicted"/>
<dbReference type="SMART" id="SM00248">
    <property type="entry name" value="ANK"/>
    <property type="match status" value="22"/>
</dbReference>
<feature type="repeat" description="ANK" evidence="3">
    <location>
        <begin position="542"/>
        <end position="574"/>
    </location>
</feature>
<dbReference type="PANTHER" id="PTHR24198">
    <property type="entry name" value="ANKYRIN REPEAT AND PROTEIN KINASE DOMAIN-CONTAINING PROTEIN"/>
    <property type="match status" value="1"/>
</dbReference>
<dbReference type="PROSITE" id="PS50088">
    <property type="entry name" value="ANK_REPEAT"/>
    <property type="match status" value="8"/>
</dbReference>
<evidence type="ECO:0000256" key="3">
    <source>
        <dbReference type="PROSITE-ProRule" id="PRU00023"/>
    </source>
</evidence>
<dbReference type="AlphaFoldDB" id="A0A8H4PJZ9"/>
<dbReference type="Proteomes" id="UP000554235">
    <property type="component" value="Unassembled WGS sequence"/>
</dbReference>
<name>A0A8H4PJZ9_9HYPO</name>
<feature type="repeat" description="ANK" evidence="3">
    <location>
        <begin position="439"/>
        <end position="471"/>
    </location>
</feature>
<feature type="repeat" description="ANK" evidence="3">
    <location>
        <begin position="1024"/>
        <end position="1056"/>
    </location>
</feature>
<protein>
    <recommendedName>
        <fullName evidence="4">Clr5 domain-containing protein</fullName>
    </recommendedName>
</protein>
<dbReference type="OrthoDB" id="539213at2759"/>
<dbReference type="SUPFAM" id="SSF48403">
    <property type="entry name" value="Ankyrin repeat"/>
    <property type="match status" value="4"/>
</dbReference>
<feature type="repeat" description="ANK" evidence="3">
    <location>
        <begin position="650"/>
        <end position="682"/>
    </location>
</feature>
<feature type="domain" description="Clr5" evidence="4">
    <location>
        <begin position="20"/>
        <end position="72"/>
    </location>
</feature>
<evidence type="ECO:0000259" key="4">
    <source>
        <dbReference type="Pfam" id="PF14420"/>
    </source>
</evidence>
<keyword evidence="1" id="KW-0677">Repeat</keyword>
<feature type="repeat" description="ANK" evidence="3">
    <location>
        <begin position="1094"/>
        <end position="1126"/>
    </location>
</feature>
<dbReference type="InterPro" id="IPR036770">
    <property type="entry name" value="Ankyrin_rpt-contain_sf"/>
</dbReference>
<dbReference type="InterPro" id="IPR002110">
    <property type="entry name" value="Ankyrin_rpt"/>
</dbReference>
<evidence type="ECO:0000313" key="5">
    <source>
        <dbReference type="EMBL" id="KAF4466427.1"/>
    </source>
</evidence>
<organism evidence="5 6">
    <name type="scientific">Fusarium albosuccineum</name>
    <dbReference type="NCBI Taxonomy" id="1237068"/>
    <lineage>
        <taxon>Eukaryota</taxon>
        <taxon>Fungi</taxon>
        <taxon>Dikarya</taxon>
        <taxon>Ascomycota</taxon>
        <taxon>Pezizomycotina</taxon>
        <taxon>Sordariomycetes</taxon>
        <taxon>Hypocreomycetidae</taxon>
        <taxon>Hypocreales</taxon>
        <taxon>Nectriaceae</taxon>
        <taxon>Fusarium</taxon>
        <taxon>Fusarium decemcellulare species complex</taxon>
    </lineage>
</organism>
<dbReference type="Gene3D" id="1.25.40.20">
    <property type="entry name" value="Ankyrin repeat-containing domain"/>
    <property type="match status" value="4"/>
</dbReference>
<dbReference type="Pfam" id="PF14420">
    <property type="entry name" value="Clr5"/>
    <property type="match status" value="1"/>
</dbReference>
<keyword evidence="2 3" id="KW-0040">ANK repeat</keyword>
<gene>
    <name evidence="5" type="ORF">FALBO_6710</name>
</gene>
<evidence type="ECO:0000256" key="2">
    <source>
        <dbReference type="ARBA" id="ARBA00023043"/>
    </source>
</evidence>
<dbReference type="PROSITE" id="PS50297">
    <property type="entry name" value="ANK_REP_REGION"/>
    <property type="match status" value="6"/>
</dbReference>
<dbReference type="EMBL" id="JAADYS010000874">
    <property type="protein sequence ID" value="KAF4466427.1"/>
    <property type="molecule type" value="Genomic_DNA"/>
</dbReference>
<reference evidence="5 6" key="1">
    <citation type="submission" date="2020-01" db="EMBL/GenBank/DDBJ databases">
        <title>Identification and distribution of gene clusters putatively required for synthesis of sphingolipid metabolism inhibitors in phylogenetically diverse species of the filamentous fungus Fusarium.</title>
        <authorList>
            <person name="Kim H.-S."/>
            <person name="Busman M."/>
            <person name="Brown D.W."/>
            <person name="Divon H."/>
            <person name="Uhlig S."/>
            <person name="Proctor R.H."/>
        </authorList>
    </citation>
    <scope>NUCLEOTIDE SEQUENCE [LARGE SCALE GENOMIC DNA]</scope>
    <source>
        <strain evidence="5 6">NRRL 20459</strain>
    </source>
</reference>
<dbReference type="Pfam" id="PF12796">
    <property type="entry name" value="Ank_2"/>
    <property type="match status" value="4"/>
</dbReference>
<dbReference type="Pfam" id="PF00023">
    <property type="entry name" value="Ank"/>
    <property type="match status" value="1"/>
</dbReference>
<feature type="repeat" description="ANK" evidence="3">
    <location>
        <begin position="1059"/>
        <end position="1091"/>
    </location>
</feature>
<evidence type="ECO:0000313" key="6">
    <source>
        <dbReference type="Proteomes" id="UP000554235"/>
    </source>
</evidence>
<dbReference type="InterPro" id="IPR025676">
    <property type="entry name" value="Clr5_dom"/>
</dbReference>
<accession>A0A8H4PJZ9</accession>
<feature type="repeat" description="ANK" evidence="3">
    <location>
        <begin position="842"/>
        <end position="874"/>
    </location>
</feature>